<dbReference type="OrthoDB" id="10248520at2759"/>
<reference evidence="4" key="1">
    <citation type="submission" date="2020-12" db="EMBL/GenBank/DDBJ databases">
        <title>Metabolic potential, ecology and presence of endohyphal bacteria is reflected in genomic diversity of Mucoromycotina.</title>
        <authorList>
            <person name="Muszewska A."/>
            <person name="Okrasinska A."/>
            <person name="Steczkiewicz K."/>
            <person name="Drgas O."/>
            <person name="Orlowska M."/>
            <person name="Perlinska-Lenart U."/>
            <person name="Aleksandrzak-Piekarczyk T."/>
            <person name="Szatraj K."/>
            <person name="Zielenkiewicz U."/>
            <person name="Pilsyk S."/>
            <person name="Malc E."/>
            <person name="Mieczkowski P."/>
            <person name="Kruszewska J.S."/>
            <person name="Biernat P."/>
            <person name="Pawlowska J."/>
        </authorList>
    </citation>
    <scope>NUCLEOTIDE SEQUENCE</scope>
    <source>
        <strain evidence="4">WA0000017839</strain>
    </source>
</reference>
<dbReference type="AlphaFoldDB" id="A0A8H7R3K4"/>
<dbReference type="GO" id="GO:0007091">
    <property type="term" value="P:metaphase/anaphase transition of mitotic cell cycle"/>
    <property type="evidence" value="ECO:0007669"/>
    <property type="project" value="TreeGrafter"/>
</dbReference>
<dbReference type="Pfam" id="PF13181">
    <property type="entry name" value="TPR_8"/>
    <property type="match status" value="2"/>
</dbReference>
<accession>A0A8H7R3K4</accession>
<dbReference type="SMART" id="SM00028">
    <property type="entry name" value="TPR"/>
    <property type="match status" value="6"/>
</dbReference>
<name>A0A8H7R3K4_9FUNG</name>
<evidence type="ECO:0000256" key="3">
    <source>
        <dbReference type="PROSITE-ProRule" id="PRU00339"/>
    </source>
</evidence>
<feature type="repeat" description="TPR" evidence="3">
    <location>
        <begin position="140"/>
        <end position="173"/>
    </location>
</feature>
<dbReference type="GO" id="GO:0005737">
    <property type="term" value="C:cytoplasm"/>
    <property type="evidence" value="ECO:0007669"/>
    <property type="project" value="TreeGrafter"/>
</dbReference>
<evidence type="ECO:0000313" key="4">
    <source>
        <dbReference type="EMBL" id="KAG2202935.1"/>
    </source>
</evidence>
<dbReference type="Pfam" id="PF14559">
    <property type="entry name" value="TPR_19"/>
    <property type="match status" value="1"/>
</dbReference>
<dbReference type="PANTHER" id="PTHR12558:SF13">
    <property type="entry name" value="CELL DIVISION CYCLE PROTEIN 27 HOMOLOG"/>
    <property type="match status" value="1"/>
</dbReference>
<keyword evidence="1 3" id="KW-0802">TPR repeat</keyword>
<dbReference type="GO" id="GO:0031145">
    <property type="term" value="P:anaphase-promoting complex-dependent catabolic process"/>
    <property type="evidence" value="ECO:0007669"/>
    <property type="project" value="TreeGrafter"/>
</dbReference>
<comment type="similarity">
    <text evidence="2">Belongs to the APC3/CDC27 family.</text>
</comment>
<protein>
    <recommendedName>
        <fullName evidence="6">TPR-like protein</fullName>
    </recommendedName>
</protein>
<feature type="repeat" description="TPR" evidence="3">
    <location>
        <begin position="453"/>
        <end position="486"/>
    </location>
</feature>
<evidence type="ECO:0000256" key="1">
    <source>
        <dbReference type="ARBA" id="ARBA00022803"/>
    </source>
</evidence>
<dbReference type="PROSITE" id="PS50005">
    <property type="entry name" value="TPR"/>
    <property type="match status" value="2"/>
</dbReference>
<dbReference type="EMBL" id="JAEPRD010000056">
    <property type="protein sequence ID" value="KAG2202935.1"/>
    <property type="molecule type" value="Genomic_DNA"/>
</dbReference>
<organism evidence="4 5">
    <name type="scientific">Mucor saturninus</name>
    <dbReference type="NCBI Taxonomy" id="64648"/>
    <lineage>
        <taxon>Eukaryota</taxon>
        <taxon>Fungi</taxon>
        <taxon>Fungi incertae sedis</taxon>
        <taxon>Mucoromycota</taxon>
        <taxon>Mucoromycotina</taxon>
        <taxon>Mucoromycetes</taxon>
        <taxon>Mucorales</taxon>
        <taxon>Mucorineae</taxon>
        <taxon>Mucoraceae</taxon>
        <taxon>Mucor</taxon>
    </lineage>
</organism>
<evidence type="ECO:0008006" key="6">
    <source>
        <dbReference type="Google" id="ProtNLM"/>
    </source>
</evidence>
<dbReference type="PANTHER" id="PTHR12558">
    <property type="entry name" value="CELL DIVISION CYCLE 16,23,27"/>
    <property type="match status" value="1"/>
</dbReference>
<dbReference type="GO" id="GO:0016567">
    <property type="term" value="P:protein ubiquitination"/>
    <property type="evidence" value="ECO:0007669"/>
    <property type="project" value="TreeGrafter"/>
</dbReference>
<dbReference type="Pfam" id="PF12895">
    <property type="entry name" value="ANAPC3"/>
    <property type="match status" value="1"/>
</dbReference>
<dbReference type="SUPFAM" id="SSF48452">
    <property type="entry name" value="TPR-like"/>
    <property type="match status" value="2"/>
</dbReference>
<dbReference type="InterPro" id="IPR019734">
    <property type="entry name" value="TPR_rpt"/>
</dbReference>
<dbReference type="Gene3D" id="1.25.40.10">
    <property type="entry name" value="Tetratricopeptide repeat domain"/>
    <property type="match status" value="3"/>
</dbReference>
<sequence>MEEKHKSSIESWTLLALINRDLDDQDYNNALLLSERLYAIDNDNSHFKYVYAKSLFSISDYTACYTIIKSDQSIPCLNLFAKCCLELGLIEESQDKQRTLWQEGTQAIQTALRSNALPKEVYWGDELASVTNRQSMPSEASLCNLLGDLYVKLDNVTAASKYYYKCLKINPYKISAYINLCDIAADSNIIADKLKNEIFVDFDVSKTNLSRSPHTYLPVLPSKDAPGITFLPEISPSNVVTNSSSVPAIKYYQNISVKQLRALIKYSPSISDDDDNDENKRFAYIRFQLAKDALIKTVSGDIEQMTAAEAYKNKHGLRKKAPAGIEHKLEVQLSDMDEQTDYHLDKEIIESIDKDHPPRVVTEEHEDFTFDIPTKKRIKVSSSENSAVGSFFLPQSDSHQVNQQTNAEIIKGMNKVLDLLSIIVSGYVYQSLYQCGRAALELQKLDDRQYNTARVLCILGKSYYDASDYKTAVPFFRQAFMIAPWFCDGVPEYSTCLCYLEMEKELNLLAYQMRGNKSHIYEYYITAANWSKCAINSNEAAEWFQKAIKYDPNRAYAYALLGYEENEKNNFLGAKQMFAKSIGANKRSYIAWCGMALAYHNMEEFIQAKTLLYEAARLHPRHPVLLAKLAEVLYELEEYEEAEKYIDRSLAIRADPANQELKENIDRWTARNR</sequence>
<evidence type="ECO:0000313" key="5">
    <source>
        <dbReference type="Proteomes" id="UP000603453"/>
    </source>
</evidence>
<dbReference type="Proteomes" id="UP000603453">
    <property type="component" value="Unassembled WGS sequence"/>
</dbReference>
<comment type="caution">
    <text evidence="4">The sequence shown here is derived from an EMBL/GenBank/DDBJ whole genome shotgun (WGS) entry which is preliminary data.</text>
</comment>
<dbReference type="GO" id="GO:0005680">
    <property type="term" value="C:anaphase-promoting complex"/>
    <property type="evidence" value="ECO:0007669"/>
    <property type="project" value="TreeGrafter"/>
</dbReference>
<dbReference type="GO" id="GO:0051301">
    <property type="term" value="P:cell division"/>
    <property type="evidence" value="ECO:0007669"/>
    <property type="project" value="TreeGrafter"/>
</dbReference>
<gene>
    <name evidence="4" type="ORF">INT47_008967</name>
</gene>
<proteinExistence type="inferred from homology"/>
<evidence type="ECO:0000256" key="2">
    <source>
        <dbReference type="ARBA" id="ARBA00038210"/>
    </source>
</evidence>
<keyword evidence="5" id="KW-1185">Reference proteome</keyword>
<dbReference type="InterPro" id="IPR011990">
    <property type="entry name" value="TPR-like_helical_dom_sf"/>
</dbReference>